<dbReference type="GO" id="GO:1901135">
    <property type="term" value="P:carbohydrate derivative metabolic process"/>
    <property type="evidence" value="ECO:0007669"/>
    <property type="project" value="InterPro"/>
</dbReference>
<dbReference type="Pfam" id="PF01380">
    <property type="entry name" value="SIS"/>
    <property type="match status" value="1"/>
</dbReference>
<evidence type="ECO:0000259" key="2">
    <source>
        <dbReference type="PROSITE" id="PS51464"/>
    </source>
</evidence>
<dbReference type="CDD" id="cd05005">
    <property type="entry name" value="SIS_PHI"/>
    <property type="match status" value="1"/>
</dbReference>
<feature type="domain" description="SIS" evidence="2">
    <location>
        <begin position="34"/>
        <end position="178"/>
    </location>
</feature>
<dbReference type="EMBL" id="LSZW01000061">
    <property type="protein sequence ID" value="KXK65559.1"/>
    <property type="molecule type" value="Genomic_DNA"/>
</dbReference>
<dbReference type="GO" id="GO:0016853">
    <property type="term" value="F:isomerase activity"/>
    <property type="evidence" value="ECO:0007669"/>
    <property type="project" value="UniProtKB-KW"/>
</dbReference>
<dbReference type="NCBIfam" id="TIGR03127">
    <property type="entry name" value="RuMP_HxlB"/>
    <property type="match status" value="1"/>
</dbReference>
<accession>A0A136Q4H7</accession>
<dbReference type="Proteomes" id="UP000070366">
    <property type="component" value="Unassembled WGS sequence"/>
</dbReference>
<organism evidence="3 4">
    <name type="scientific">Christensenella minuta</name>
    <dbReference type="NCBI Taxonomy" id="626937"/>
    <lineage>
        <taxon>Bacteria</taxon>
        <taxon>Bacillati</taxon>
        <taxon>Bacillota</taxon>
        <taxon>Clostridia</taxon>
        <taxon>Christensenellales</taxon>
        <taxon>Christensenellaceae</taxon>
        <taxon>Christensenella</taxon>
    </lineage>
</organism>
<keyword evidence="4" id="KW-1185">Reference proteome</keyword>
<evidence type="ECO:0000313" key="3">
    <source>
        <dbReference type="EMBL" id="KXK65559.1"/>
    </source>
</evidence>
<dbReference type="InterPro" id="IPR001347">
    <property type="entry name" value="SIS_dom"/>
</dbReference>
<dbReference type="GO" id="GO:0097367">
    <property type="term" value="F:carbohydrate derivative binding"/>
    <property type="evidence" value="ECO:0007669"/>
    <property type="project" value="InterPro"/>
</dbReference>
<evidence type="ECO:0000313" key="4">
    <source>
        <dbReference type="Proteomes" id="UP000070366"/>
    </source>
</evidence>
<name>A0A136Q4H7_9FIRM</name>
<dbReference type="PROSITE" id="PS51464">
    <property type="entry name" value="SIS"/>
    <property type="match status" value="1"/>
</dbReference>
<dbReference type="InterPro" id="IPR017552">
    <property type="entry name" value="PHI/rmpB"/>
</dbReference>
<dbReference type="InterPro" id="IPR046348">
    <property type="entry name" value="SIS_dom_sf"/>
</dbReference>
<dbReference type="SUPFAM" id="SSF53697">
    <property type="entry name" value="SIS domain"/>
    <property type="match status" value="1"/>
</dbReference>
<gene>
    <name evidence="3" type="ORF">HMPREF3293_01773</name>
</gene>
<sequence>MAKDGKEMDFRLEAMLGELKGTLGKIGGEQAAEFAQAVYGAPRVFLAGCGRSGLMVRAFAMRCMHMGKTAYVLGDVTTPAIAAGDLLVVASGSGETESLVSHTRKAKKLGAKVAAVTIYPQAAIGRLADCTVWINAPTAKSEQETGVTSIQPMGSLFEQSLLLFLDATIVRMMELAGVSPAEMFQNHANLE</sequence>
<dbReference type="STRING" id="626937.HMPREF3293_01773"/>
<comment type="similarity">
    <text evidence="1">Belongs to the SIS family. PHI subfamily.</text>
</comment>
<dbReference type="RefSeq" id="WP_242862024.1">
    <property type="nucleotide sequence ID" value="NZ_CABMOF010000002.1"/>
</dbReference>
<protein>
    <submittedName>
        <fullName evidence="3">6-phospho 3-hexuloisomerase</fullName>
    </submittedName>
</protein>
<evidence type="ECO:0000256" key="1">
    <source>
        <dbReference type="ARBA" id="ARBA00009235"/>
    </source>
</evidence>
<dbReference type="Gene3D" id="3.40.50.10490">
    <property type="entry name" value="Glucose-6-phosphate isomerase like protein, domain 1"/>
    <property type="match status" value="1"/>
</dbReference>
<proteinExistence type="inferred from homology"/>
<dbReference type="AlphaFoldDB" id="A0A136Q4H7"/>
<keyword evidence="3" id="KW-0413">Isomerase</keyword>
<dbReference type="PANTHER" id="PTHR43443:SF1">
    <property type="entry name" value="3-HEXULOSE-6-PHOSPHATE ISOMERASE"/>
    <property type="match status" value="1"/>
</dbReference>
<dbReference type="PANTHER" id="PTHR43443">
    <property type="entry name" value="3-HEXULOSE-6-PHOSPHATE ISOMERASE"/>
    <property type="match status" value="1"/>
</dbReference>
<comment type="caution">
    <text evidence="3">The sequence shown here is derived from an EMBL/GenBank/DDBJ whole genome shotgun (WGS) entry which is preliminary data.</text>
</comment>
<dbReference type="PATRIC" id="fig|626937.4.peg.1751"/>
<reference evidence="3 4" key="1">
    <citation type="submission" date="2016-02" db="EMBL/GenBank/DDBJ databases">
        <authorList>
            <person name="Wen L."/>
            <person name="He K."/>
            <person name="Yang H."/>
        </authorList>
    </citation>
    <scope>NUCLEOTIDE SEQUENCE [LARGE SCALE GENOMIC DNA]</scope>
    <source>
        <strain evidence="3 4">DSM 22607</strain>
    </source>
</reference>